<name>A0A7J7ESH8_DICBM</name>
<dbReference type="EMBL" id="JACDTQ010002427">
    <property type="protein sequence ID" value="KAF5918742.1"/>
    <property type="molecule type" value="Genomic_DNA"/>
</dbReference>
<gene>
    <name evidence="2" type="ORF">HPG69_005780</name>
</gene>
<dbReference type="PROSITE" id="PS50188">
    <property type="entry name" value="B302_SPRY"/>
    <property type="match status" value="1"/>
</dbReference>
<feature type="domain" description="B30.2/SPRY" evidence="1">
    <location>
        <begin position="1"/>
        <end position="129"/>
    </location>
</feature>
<protein>
    <recommendedName>
        <fullName evidence="1">B30.2/SPRY domain-containing protein</fullName>
    </recommendedName>
</protein>
<reference evidence="2 3" key="1">
    <citation type="journal article" date="2020" name="Mol. Biol. Evol.">
        <title>Interspecific Gene Flow and the Evolution of Specialization in Black and White Rhinoceros.</title>
        <authorList>
            <person name="Moodley Y."/>
            <person name="Westbury M.V."/>
            <person name="Russo I.M."/>
            <person name="Gopalakrishnan S."/>
            <person name="Rakotoarivelo A."/>
            <person name="Olsen R.A."/>
            <person name="Prost S."/>
            <person name="Tunstall T."/>
            <person name="Ryder O.A."/>
            <person name="Dalen L."/>
            <person name="Bruford M.W."/>
        </authorList>
    </citation>
    <scope>NUCLEOTIDE SEQUENCE [LARGE SCALE GENOMIC DNA]</scope>
    <source>
        <strain evidence="2">SBR-YM</strain>
        <tissue evidence="2">Skin</tissue>
    </source>
</reference>
<dbReference type="SUPFAM" id="SSF49899">
    <property type="entry name" value="Concanavalin A-like lectins/glucanases"/>
    <property type="match status" value="1"/>
</dbReference>
<evidence type="ECO:0000259" key="1">
    <source>
        <dbReference type="PROSITE" id="PS50188"/>
    </source>
</evidence>
<dbReference type="Proteomes" id="UP000551758">
    <property type="component" value="Unassembled WGS sequence"/>
</dbReference>
<organism evidence="2 3">
    <name type="scientific">Diceros bicornis minor</name>
    <name type="common">South-central black rhinoceros</name>
    <dbReference type="NCBI Taxonomy" id="77932"/>
    <lineage>
        <taxon>Eukaryota</taxon>
        <taxon>Metazoa</taxon>
        <taxon>Chordata</taxon>
        <taxon>Craniata</taxon>
        <taxon>Vertebrata</taxon>
        <taxon>Euteleostomi</taxon>
        <taxon>Mammalia</taxon>
        <taxon>Eutheria</taxon>
        <taxon>Laurasiatheria</taxon>
        <taxon>Perissodactyla</taxon>
        <taxon>Rhinocerotidae</taxon>
        <taxon>Diceros</taxon>
    </lineage>
</organism>
<accession>A0A7J7ESH8</accession>
<proteinExistence type="predicted"/>
<evidence type="ECO:0000313" key="2">
    <source>
        <dbReference type="EMBL" id="KAF5918742.1"/>
    </source>
</evidence>
<sequence length="129" mass="15288">MTLDPPNYKSSIFISADQRKVRYMFYLTSNTDAYRNGDYGVLGSLVIRSEKYYWEVYVSEKRAWILGVYSGIHSEFKMKVSFRQDYDAGTLLFFKVINHWFLINKFSSCYFSEETFPHCNPKKCHVMPP</sequence>
<dbReference type="InterPro" id="IPR001870">
    <property type="entry name" value="B30.2/SPRY"/>
</dbReference>
<evidence type="ECO:0000313" key="3">
    <source>
        <dbReference type="Proteomes" id="UP000551758"/>
    </source>
</evidence>
<dbReference type="Gene3D" id="2.60.120.920">
    <property type="match status" value="2"/>
</dbReference>
<dbReference type="AlphaFoldDB" id="A0A7J7ESH8"/>
<dbReference type="InterPro" id="IPR013320">
    <property type="entry name" value="ConA-like_dom_sf"/>
</dbReference>
<comment type="caution">
    <text evidence="2">The sequence shown here is derived from an EMBL/GenBank/DDBJ whole genome shotgun (WGS) entry which is preliminary data.</text>
</comment>
<dbReference type="InterPro" id="IPR043136">
    <property type="entry name" value="B30.2/SPRY_sf"/>
</dbReference>
<keyword evidence="3" id="KW-1185">Reference proteome</keyword>